<gene>
    <name evidence="2" type="ORF">ABID37_000004</name>
</gene>
<keyword evidence="1" id="KW-1133">Transmembrane helix</keyword>
<evidence type="ECO:0000256" key="1">
    <source>
        <dbReference type="SAM" id="Phobius"/>
    </source>
</evidence>
<feature type="transmembrane region" description="Helical" evidence="1">
    <location>
        <begin position="131"/>
        <end position="153"/>
    </location>
</feature>
<dbReference type="Proteomes" id="UP001549076">
    <property type="component" value="Unassembled WGS sequence"/>
</dbReference>
<proteinExistence type="predicted"/>
<comment type="caution">
    <text evidence="2">The sequence shown here is derived from an EMBL/GenBank/DDBJ whole genome shotgun (WGS) entry which is preliminary data.</text>
</comment>
<protein>
    <submittedName>
        <fullName evidence="2">Uncharacterized protein</fullName>
    </submittedName>
</protein>
<keyword evidence="3" id="KW-1185">Reference proteome</keyword>
<evidence type="ECO:0000313" key="3">
    <source>
        <dbReference type="Proteomes" id="UP001549076"/>
    </source>
</evidence>
<feature type="transmembrane region" description="Helical" evidence="1">
    <location>
        <begin position="77"/>
        <end position="96"/>
    </location>
</feature>
<dbReference type="RefSeq" id="WP_354191883.1">
    <property type="nucleotide sequence ID" value="NZ_JBEPML010000001.1"/>
</dbReference>
<keyword evidence="1" id="KW-0472">Membrane</keyword>
<organism evidence="2 3">
    <name type="scientific">Aquamicrobium terrae</name>
    <dbReference type="NCBI Taxonomy" id="1324945"/>
    <lineage>
        <taxon>Bacteria</taxon>
        <taxon>Pseudomonadati</taxon>
        <taxon>Pseudomonadota</taxon>
        <taxon>Alphaproteobacteria</taxon>
        <taxon>Hyphomicrobiales</taxon>
        <taxon>Phyllobacteriaceae</taxon>
        <taxon>Aquamicrobium</taxon>
    </lineage>
</organism>
<feature type="transmembrane region" description="Helical" evidence="1">
    <location>
        <begin position="20"/>
        <end position="38"/>
    </location>
</feature>
<feature type="transmembrane region" description="Helical" evidence="1">
    <location>
        <begin position="45"/>
        <end position="65"/>
    </location>
</feature>
<accession>A0ABV2MSN5</accession>
<feature type="transmembrane region" description="Helical" evidence="1">
    <location>
        <begin position="199"/>
        <end position="221"/>
    </location>
</feature>
<feature type="transmembrane region" description="Helical" evidence="1">
    <location>
        <begin position="159"/>
        <end position="178"/>
    </location>
</feature>
<reference evidence="2 3" key="1">
    <citation type="submission" date="2024-06" db="EMBL/GenBank/DDBJ databases">
        <title>Genomic Encyclopedia of Type Strains, Phase IV (KMG-IV): sequencing the most valuable type-strain genomes for metagenomic binning, comparative biology and taxonomic classification.</title>
        <authorList>
            <person name="Goeker M."/>
        </authorList>
    </citation>
    <scope>NUCLEOTIDE SEQUENCE [LARGE SCALE GENOMIC DNA]</scope>
    <source>
        <strain evidence="2 3">DSM 27865</strain>
    </source>
</reference>
<keyword evidence="1" id="KW-0812">Transmembrane</keyword>
<evidence type="ECO:0000313" key="2">
    <source>
        <dbReference type="EMBL" id="MET3789820.1"/>
    </source>
</evidence>
<name>A0ABV2MSN5_9HYPH</name>
<dbReference type="EMBL" id="JBEPML010000001">
    <property type="protein sequence ID" value="MET3789820.1"/>
    <property type="molecule type" value="Genomic_DNA"/>
</dbReference>
<sequence length="601" mass="65854">MNLIVETRSTFQWVLQILGRFLRVVPGTTLALVVYLTAARITRLLAFLLPLKVILLAGSNGVPHYFRPFLANDQKQLGIAILSAAAIAFYAITLFLEGHTKRLSDRAGADLMSAAGVMSLVDNQRAEMQGIYARFMQIVSGTLFVMVSMGMLAVLDPLLAAYLSAFGMIFYLLTAWALKGVTPLKRNWLGDFIDKQLPNYLSILSSVAFLSGFLVVLRPFLQEAGANVLVAIICFMLLRQMTATATGAIRDMVALAQKRHLADTLVMPDRQFHPLEGEDQRALRQLFGRQERDQLIADALAELRQPDQTLSVGWLDPPLRGMAEFSIVLQGSGGQVRHLRQRVFPPRLRRMLENEDLLFRHVAREAVRAAPVMARFMHGEHECIVYDAGTGVAPKGAALAESHRDFITALWCAELPPALLRIYSASHKPMHERLSEDLVARMDIAVDTDADSEMLHRFGDALPSIRKLIADLPLRLSNPGFIPAEIVLDADGAVRVLGGWGQWSLLPLGAGLPASLTNAEKLAALLAEVRRRRPGMLADDIGSGHVMLVANCVQLERTILNGKMKAGLALAARVLEGFESLRDASTAGKAVPEARKQGTAA</sequence>